<feature type="transmembrane region" description="Helical" evidence="1">
    <location>
        <begin position="339"/>
        <end position="369"/>
    </location>
</feature>
<dbReference type="Pfam" id="PF14400">
    <property type="entry name" value="Transglut_i_TM"/>
    <property type="match status" value="1"/>
</dbReference>
<feature type="domain" description="7 transmembrane helices usually fused to an inactive transglutaminase" evidence="3">
    <location>
        <begin position="259"/>
        <end position="502"/>
    </location>
</feature>
<dbReference type="EMBL" id="CP032096">
    <property type="protein sequence ID" value="QBZ83130.1"/>
    <property type="molecule type" value="Genomic_DNA"/>
</dbReference>
<feature type="transmembrane region" description="Helical" evidence="1">
    <location>
        <begin position="313"/>
        <end position="333"/>
    </location>
</feature>
<evidence type="ECO:0000259" key="3">
    <source>
        <dbReference type="Pfam" id="PF14402"/>
    </source>
</evidence>
<feature type="transmembrane region" description="Helical" evidence="1">
    <location>
        <begin position="474"/>
        <end position="494"/>
    </location>
</feature>
<gene>
    <name evidence="4" type="ORF">GHNINEIG_01171</name>
</gene>
<dbReference type="InterPro" id="IPR025840">
    <property type="entry name" value="7TM_transglut"/>
</dbReference>
<feature type="transmembrane region" description="Helical" evidence="1">
    <location>
        <begin position="381"/>
        <end position="404"/>
    </location>
</feature>
<dbReference type="Pfam" id="PF14402">
    <property type="entry name" value="7TM_transglut"/>
    <property type="match status" value="1"/>
</dbReference>
<accession>A0A4P7NZ79</accession>
<sequence>MSRSSFYIFIVLLVVIGLLTAWMRHVDTGIPLKPGEKASAWMIEARVDFKAMDDKPVLASLNLPKHIPGFRLFFEQTASPGYGFTIVDREGVRRGEWSIREASGPQTLYYKVQVVVDKNEKGVIQPKPEAAVKTINLIWDQAEKIAAEQLLSKAYNQSSTDESLTRELIKLLSSRSEKQNAALLLEGHSKAEVLQKLLTDAGITVRVPMGLYLEDRRRNQSLVSMIEIYTAGKWHLFDPNTGVQGLPENFLLWNRGGRSLIELMGGEDAHVSFSMIEQKMPPVELAQEYSSDEGFGILSIHHLPIEEQSVFKLLLLLPIGALITVMMRVLVGIKTSGTFMPVLIAMAFIQTSLGLGLINFIAIVAIGLMLRSYLSALNLLLVARIATIIVIVIFIIGLMSLVGYKLGFNTGMTVAFFPIIILAWTIERMSILWEEEGARQVLIRGGGSLLVAVMAYLGMQSPWVGYLSFNFPELNLVVVALIMLLGRYTGYRLLELRRFQAMDQQ</sequence>
<organism evidence="4 5">
    <name type="scientific">Hydrogenovibrio crunogenus</name>
    <dbReference type="NCBI Taxonomy" id="39765"/>
    <lineage>
        <taxon>Bacteria</taxon>
        <taxon>Pseudomonadati</taxon>
        <taxon>Pseudomonadota</taxon>
        <taxon>Gammaproteobacteria</taxon>
        <taxon>Thiotrichales</taxon>
        <taxon>Piscirickettsiaceae</taxon>
        <taxon>Hydrogenovibrio</taxon>
    </lineage>
</organism>
<dbReference type="OrthoDB" id="253840at2"/>
<feature type="transmembrane region" description="Helical" evidence="1">
    <location>
        <begin position="410"/>
        <end position="429"/>
    </location>
</feature>
<dbReference type="Proteomes" id="UP000296201">
    <property type="component" value="Chromosome"/>
</dbReference>
<feature type="transmembrane region" description="Helical" evidence="1">
    <location>
        <begin position="441"/>
        <end position="459"/>
    </location>
</feature>
<keyword evidence="1" id="KW-0812">Transmembrane</keyword>
<protein>
    <submittedName>
        <fullName evidence="4">Gonadoliberin III</fullName>
    </submittedName>
</protein>
<evidence type="ECO:0000313" key="4">
    <source>
        <dbReference type="EMBL" id="QBZ83130.1"/>
    </source>
</evidence>
<evidence type="ECO:0000313" key="5">
    <source>
        <dbReference type="Proteomes" id="UP000296201"/>
    </source>
</evidence>
<feature type="transmembrane region" description="Helical" evidence="1">
    <location>
        <begin position="6"/>
        <end position="23"/>
    </location>
</feature>
<evidence type="ECO:0000256" key="1">
    <source>
        <dbReference type="SAM" id="Phobius"/>
    </source>
</evidence>
<feature type="domain" description="Inactive transglutaminase fused to 7 transmembrane helices" evidence="2">
    <location>
        <begin position="24"/>
        <end position="186"/>
    </location>
</feature>
<name>A0A4P7NZ79_9GAMM</name>
<dbReference type="InterPro" id="IPR025838">
    <property type="entry name" value="Transglut_i_TM"/>
</dbReference>
<evidence type="ECO:0000259" key="2">
    <source>
        <dbReference type="Pfam" id="PF14400"/>
    </source>
</evidence>
<keyword evidence="1" id="KW-0472">Membrane</keyword>
<dbReference type="RefSeq" id="WP_135795777.1">
    <property type="nucleotide sequence ID" value="NZ_CP032096.1"/>
</dbReference>
<keyword evidence="5" id="KW-1185">Reference proteome</keyword>
<proteinExistence type="predicted"/>
<keyword evidence="1" id="KW-1133">Transmembrane helix</keyword>
<reference evidence="4 5" key="1">
    <citation type="submission" date="2018-08" db="EMBL/GenBank/DDBJ databases">
        <title>Horizontal acquisition of hydrogen conversion ability and other habitat adaptations in Hydrogenovibrio crunogenus strains.</title>
        <authorList>
            <person name="Gonnella G."/>
            <person name="Adam N."/>
            <person name="Perner M."/>
        </authorList>
    </citation>
    <scope>NUCLEOTIDE SEQUENCE [LARGE SCALE GENOMIC DNA]</scope>
    <source>
        <strain evidence="4 5">SP-41</strain>
    </source>
</reference>
<dbReference type="AlphaFoldDB" id="A0A4P7NZ79"/>